<organism evidence="1 2">
    <name type="scientific">Chanos chanos</name>
    <name type="common">Milkfish</name>
    <name type="synonym">Mugil chanos</name>
    <dbReference type="NCBI Taxonomy" id="29144"/>
    <lineage>
        <taxon>Eukaryota</taxon>
        <taxon>Metazoa</taxon>
        <taxon>Chordata</taxon>
        <taxon>Craniata</taxon>
        <taxon>Vertebrata</taxon>
        <taxon>Euteleostomi</taxon>
        <taxon>Actinopterygii</taxon>
        <taxon>Neopterygii</taxon>
        <taxon>Teleostei</taxon>
        <taxon>Ostariophysi</taxon>
        <taxon>Gonorynchiformes</taxon>
        <taxon>Chanidae</taxon>
        <taxon>Chanos</taxon>
    </lineage>
</organism>
<evidence type="ECO:0000313" key="1">
    <source>
        <dbReference type="Proteomes" id="UP000504632"/>
    </source>
</evidence>
<gene>
    <name evidence="2" type="primary">LOC115810507</name>
</gene>
<keyword evidence="2" id="KW-0418">Kinase</keyword>
<dbReference type="RefSeq" id="XP_075209677.1">
    <property type="nucleotide sequence ID" value="XM_075353562.1"/>
</dbReference>
<name>A0AC58UVU7_CHACN</name>
<keyword evidence="1" id="KW-1185">Reference proteome</keyword>
<dbReference type="Proteomes" id="UP000504632">
    <property type="component" value="Chromosome 4"/>
</dbReference>
<evidence type="ECO:0000313" key="2">
    <source>
        <dbReference type="RefSeq" id="XP_075209677.1"/>
    </source>
</evidence>
<accession>A0AC58UVU7</accession>
<reference evidence="2" key="1">
    <citation type="submission" date="2025-08" db="UniProtKB">
        <authorList>
            <consortium name="RefSeq"/>
        </authorList>
    </citation>
    <scope>IDENTIFICATION</scope>
</reference>
<proteinExistence type="predicted"/>
<sequence>MAPKKNTLPAPLPDGWILTDTEKKKWRLGKIIGKGGFGLIYLASQCVDAPVGENSNFVIKVEYQENGPLFTELKFYQRVAKTNMMQQWKKAKKLDFLGIPEYWGSGLSEYNGTRYRFMVMDRLGTDLQKIFLENGRQLKKDTVLQLGCLLLNALEYMHESEYVHADIKAANLLLGHRDPDRVYLADYGLSYRYCPGGVHKEYKENPKKGHNGTIEYTSLDAHRGVAPSRRGDLEVLGYCLLHWQTGSLPWLSALRNPSQVLEAKAKLMADLPDSVIRLSTPGCSTDEIAKFLLCVKALDYKARPDYQALSGILLEMGLMGPLDLSRPRTVEASRPDSLRVTPSPALGGLTSSGRAGLPAVEARSREGRSSEEGENQNQSRAKSPARRQARPKSAAWEGDNDDDDDDDEEDFKPVRVYHRHKAESKPREKKQRKVTSVTEQASRPKPAMVKSEEDFSDEDSPVPVGVQTRSRGGSRRKPPREKKTLAQTNRVVRTAEPNRDGHGAPPRRQRNLPESDYSLRERHSTAEMEDWHGNNDSQHDWARRRNNQSSRWEMWDHSENYRDRAGSNHRYWEDPGDELRECGITPGREYDQNREGKNRDGAQSREISDKQRPIWEFIAVIVLVFTVFALYSCDVFPGHSCR</sequence>
<keyword evidence="2" id="KW-0808">Transferase</keyword>
<protein>
    <submittedName>
        <fullName evidence="2">LOW QUALITY PROTEIN: serine/threonine-protein kinase VRK1</fullName>
    </submittedName>
</protein>